<comment type="caution">
    <text evidence="1">The sequence shown here is derived from an EMBL/GenBank/DDBJ whole genome shotgun (WGS) entry which is preliminary data.</text>
</comment>
<dbReference type="EMBL" id="PDUG01000018">
    <property type="protein sequence ID" value="PIC12771.1"/>
    <property type="molecule type" value="Genomic_DNA"/>
</dbReference>
<sequence>MEQDDILPRIQGAGPTIKRTASSMSVIKVGTFGKQKRDYGRRSQQGKITCNQNMRLACHRNTTIMKRSMEQ</sequence>
<proteinExistence type="predicted"/>
<gene>
    <name evidence="1" type="ORF">B9Z55_028150</name>
</gene>
<evidence type="ECO:0000313" key="2">
    <source>
        <dbReference type="Proteomes" id="UP000230233"/>
    </source>
</evidence>
<organism evidence="1 2">
    <name type="scientific">Caenorhabditis nigoni</name>
    <dbReference type="NCBI Taxonomy" id="1611254"/>
    <lineage>
        <taxon>Eukaryota</taxon>
        <taxon>Metazoa</taxon>
        <taxon>Ecdysozoa</taxon>
        <taxon>Nematoda</taxon>
        <taxon>Chromadorea</taxon>
        <taxon>Rhabditida</taxon>
        <taxon>Rhabditina</taxon>
        <taxon>Rhabditomorpha</taxon>
        <taxon>Rhabditoidea</taxon>
        <taxon>Rhabditidae</taxon>
        <taxon>Peloderinae</taxon>
        <taxon>Caenorhabditis</taxon>
    </lineage>
</organism>
<dbReference type="AlphaFoldDB" id="A0A2G5SD30"/>
<protein>
    <submittedName>
        <fullName evidence="1">Uncharacterized protein</fullName>
    </submittedName>
</protein>
<keyword evidence="2" id="KW-1185">Reference proteome</keyword>
<name>A0A2G5SD30_9PELO</name>
<accession>A0A2G5SD30</accession>
<evidence type="ECO:0000313" key="1">
    <source>
        <dbReference type="EMBL" id="PIC12771.1"/>
    </source>
</evidence>
<dbReference type="Proteomes" id="UP000230233">
    <property type="component" value="Unassembled WGS sequence"/>
</dbReference>
<reference evidence="2" key="1">
    <citation type="submission" date="2017-10" db="EMBL/GenBank/DDBJ databases">
        <title>Rapid genome shrinkage in a self-fertile nematode reveals novel sperm competition proteins.</title>
        <authorList>
            <person name="Yin D."/>
            <person name="Schwarz E.M."/>
            <person name="Thomas C.G."/>
            <person name="Felde R.L."/>
            <person name="Korf I.F."/>
            <person name="Cutter A.D."/>
            <person name="Schartner C.M."/>
            <person name="Ralston E.J."/>
            <person name="Meyer B.J."/>
            <person name="Haag E.S."/>
        </authorList>
    </citation>
    <scope>NUCLEOTIDE SEQUENCE [LARGE SCALE GENOMIC DNA]</scope>
    <source>
        <strain evidence="2">JU1422</strain>
    </source>
</reference>